<keyword evidence="2" id="KW-1185">Reference proteome</keyword>
<dbReference type="AlphaFoldDB" id="A0A3D8RRK3"/>
<dbReference type="STRING" id="1810919.A0A3D8RRK3"/>
<dbReference type="GeneID" id="38116962"/>
<accession>A0A3D8RRK3</accession>
<comment type="caution">
    <text evidence="1">The sequence shown here is derived from an EMBL/GenBank/DDBJ whole genome shotgun (WGS) entry which is preliminary data.</text>
</comment>
<dbReference type="EMBL" id="PVWQ01000007">
    <property type="protein sequence ID" value="RDW76600.1"/>
    <property type="molecule type" value="Genomic_DNA"/>
</dbReference>
<dbReference type="Proteomes" id="UP000256690">
    <property type="component" value="Unassembled WGS sequence"/>
</dbReference>
<reference evidence="1 2" key="1">
    <citation type="journal article" date="2018" name="IMA Fungus">
        <title>IMA Genome-F 9: Draft genome sequence of Annulohypoxylon stygium, Aspergillus mulundensis, Berkeleyomyces basicola (syn. Thielaviopsis basicola), Ceratocystis smalleyi, two Cercospora beticola strains, Coleophoma cylindrospora, Fusarium fracticaudum, Phialophora cf. hyalina, and Morchella septimelata.</title>
        <authorList>
            <person name="Wingfield B.D."/>
            <person name="Bills G.F."/>
            <person name="Dong Y."/>
            <person name="Huang W."/>
            <person name="Nel W.J."/>
            <person name="Swalarsk-Parry B.S."/>
            <person name="Vaghefi N."/>
            <person name="Wilken P.M."/>
            <person name="An Z."/>
            <person name="de Beer Z.W."/>
            <person name="De Vos L."/>
            <person name="Chen L."/>
            <person name="Duong T.A."/>
            <person name="Gao Y."/>
            <person name="Hammerbacher A."/>
            <person name="Kikkert J.R."/>
            <person name="Li Y."/>
            <person name="Li H."/>
            <person name="Li K."/>
            <person name="Li Q."/>
            <person name="Liu X."/>
            <person name="Ma X."/>
            <person name="Naidoo K."/>
            <person name="Pethybridge S.J."/>
            <person name="Sun J."/>
            <person name="Steenkamp E.T."/>
            <person name="van der Nest M.A."/>
            <person name="van Wyk S."/>
            <person name="Wingfield M.J."/>
            <person name="Xiong C."/>
            <person name="Yue Q."/>
            <person name="Zhang X."/>
        </authorList>
    </citation>
    <scope>NUCLEOTIDE SEQUENCE [LARGE SCALE GENOMIC DNA]</scope>
    <source>
        <strain evidence="1 2">DSM 5745</strain>
    </source>
</reference>
<protein>
    <submittedName>
        <fullName evidence="1">Uncharacterized protein</fullName>
    </submittedName>
</protein>
<evidence type="ECO:0000313" key="1">
    <source>
        <dbReference type="EMBL" id="RDW76600.1"/>
    </source>
</evidence>
<name>A0A3D8RRK3_9EURO</name>
<evidence type="ECO:0000313" key="2">
    <source>
        <dbReference type="Proteomes" id="UP000256690"/>
    </source>
</evidence>
<dbReference type="OrthoDB" id="4436899at2759"/>
<gene>
    <name evidence="1" type="ORF">DSM5745_06592</name>
</gene>
<sequence>MSSTTTEQIRNRLDTLWKVVLSSATDEQLEQDNVIPDSLLKAHNIRLSRHTFTADYETNSSYNPPILFCSRAPRLMRETPINPQDFDENCPVGDKALKYPNYVAPPAGVINIYHTRWCPTKRTVSATKYLEKWALNGFPRRLPPGVVDMATNCDIQWVGVPHPIYPDSRGFHRSWPVTNEWESRIYECGHMLEQTDFPHVILITHHSCNGHEGSIMQGELAAIITAMRNRADQPLTLAQDDAGDK</sequence>
<dbReference type="RefSeq" id="XP_026602912.1">
    <property type="nucleotide sequence ID" value="XM_026748608.1"/>
</dbReference>
<proteinExistence type="predicted"/>
<organism evidence="1 2">
    <name type="scientific">Aspergillus mulundensis</name>
    <dbReference type="NCBI Taxonomy" id="1810919"/>
    <lineage>
        <taxon>Eukaryota</taxon>
        <taxon>Fungi</taxon>
        <taxon>Dikarya</taxon>
        <taxon>Ascomycota</taxon>
        <taxon>Pezizomycotina</taxon>
        <taxon>Eurotiomycetes</taxon>
        <taxon>Eurotiomycetidae</taxon>
        <taxon>Eurotiales</taxon>
        <taxon>Aspergillaceae</taxon>
        <taxon>Aspergillus</taxon>
        <taxon>Aspergillus subgen. Nidulantes</taxon>
    </lineage>
</organism>